<dbReference type="EMBL" id="SZYD01000014">
    <property type="protein sequence ID" value="KAD4180510.1"/>
    <property type="molecule type" value="Genomic_DNA"/>
</dbReference>
<name>A0A5N6N2M0_9ASTR</name>
<dbReference type="OrthoDB" id="1914915at2759"/>
<protein>
    <submittedName>
        <fullName evidence="1">Uncharacterized protein</fullName>
    </submittedName>
</protein>
<reference evidence="1 2" key="1">
    <citation type="submission" date="2019-05" db="EMBL/GenBank/DDBJ databases">
        <title>Mikania micrantha, genome provides insights into the molecular mechanism of rapid growth.</title>
        <authorList>
            <person name="Liu B."/>
        </authorList>
    </citation>
    <scope>NUCLEOTIDE SEQUENCE [LARGE SCALE GENOMIC DNA]</scope>
    <source>
        <strain evidence="1">NLD-2019</strain>
        <tissue evidence="1">Leaf</tissue>
    </source>
</reference>
<dbReference type="Proteomes" id="UP000326396">
    <property type="component" value="Linkage Group LG4"/>
</dbReference>
<keyword evidence="2" id="KW-1185">Reference proteome</keyword>
<dbReference type="AlphaFoldDB" id="A0A5N6N2M0"/>
<evidence type="ECO:0000313" key="2">
    <source>
        <dbReference type="Proteomes" id="UP000326396"/>
    </source>
</evidence>
<organism evidence="1 2">
    <name type="scientific">Mikania micrantha</name>
    <name type="common">bitter vine</name>
    <dbReference type="NCBI Taxonomy" id="192012"/>
    <lineage>
        <taxon>Eukaryota</taxon>
        <taxon>Viridiplantae</taxon>
        <taxon>Streptophyta</taxon>
        <taxon>Embryophyta</taxon>
        <taxon>Tracheophyta</taxon>
        <taxon>Spermatophyta</taxon>
        <taxon>Magnoliopsida</taxon>
        <taxon>eudicotyledons</taxon>
        <taxon>Gunneridae</taxon>
        <taxon>Pentapetalae</taxon>
        <taxon>asterids</taxon>
        <taxon>campanulids</taxon>
        <taxon>Asterales</taxon>
        <taxon>Asteraceae</taxon>
        <taxon>Asteroideae</taxon>
        <taxon>Heliantheae alliance</taxon>
        <taxon>Eupatorieae</taxon>
        <taxon>Mikania</taxon>
    </lineage>
</organism>
<accession>A0A5N6N2M0</accession>
<gene>
    <name evidence="1" type="ORF">E3N88_29101</name>
</gene>
<comment type="caution">
    <text evidence="1">The sequence shown here is derived from an EMBL/GenBank/DDBJ whole genome shotgun (WGS) entry which is preliminary data.</text>
</comment>
<proteinExistence type="predicted"/>
<evidence type="ECO:0000313" key="1">
    <source>
        <dbReference type="EMBL" id="KAD4180510.1"/>
    </source>
</evidence>
<sequence length="221" mass="24561">MSRQFRLMVKESCERTGLPTVCRHCGLVVKELCAAQACLTSGSAVNGEVSSPSIIAPDVLSGIDPQVNKVVRDIMSSSEYIVNKFLKDMDKLTNFRDSLKEIMDKTDEETRGIPLVKQKDIVASFVPPQNGLSTETVRVPSVCEMASSSTNYKYQKSEEAIEILIKGQEKEKKDDRIMRNSFCILNGLVISDIRSNISTLSELLDETKEDGGVIAREYMLN</sequence>